<feature type="transmembrane region" description="Helical" evidence="1">
    <location>
        <begin position="118"/>
        <end position="137"/>
    </location>
</feature>
<dbReference type="Proteomes" id="UP000807825">
    <property type="component" value="Unassembled WGS sequence"/>
</dbReference>
<feature type="transmembrane region" description="Helical" evidence="1">
    <location>
        <begin position="143"/>
        <end position="161"/>
    </location>
</feature>
<keyword evidence="1" id="KW-0472">Membrane</keyword>
<keyword evidence="1" id="KW-0812">Transmembrane</keyword>
<gene>
    <name evidence="2" type="ORF">HY912_03095</name>
</gene>
<keyword evidence="1" id="KW-1133">Transmembrane helix</keyword>
<accession>A0A9D6Z264</accession>
<proteinExistence type="predicted"/>
<dbReference type="AlphaFoldDB" id="A0A9D6Z264"/>
<evidence type="ECO:0000313" key="3">
    <source>
        <dbReference type="Proteomes" id="UP000807825"/>
    </source>
</evidence>
<name>A0A9D6Z264_9BACT</name>
<reference evidence="2" key="1">
    <citation type="submission" date="2020-07" db="EMBL/GenBank/DDBJ databases">
        <title>Huge and variable diversity of episymbiotic CPR bacteria and DPANN archaea in groundwater ecosystems.</title>
        <authorList>
            <person name="He C.Y."/>
            <person name="Keren R."/>
            <person name="Whittaker M."/>
            <person name="Farag I.F."/>
            <person name="Doudna J."/>
            <person name="Cate J.H.D."/>
            <person name="Banfield J.F."/>
        </authorList>
    </citation>
    <scope>NUCLEOTIDE SEQUENCE</scope>
    <source>
        <strain evidence="2">NC_groundwater_1664_Pr3_B-0.1um_52_9</strain>
    </source>
</reference>
<protein>
    <submittedName>
        <fullName evidence="2">Uncharacterized protein</fullName>
    </submittedName>
</protein>
<sequence>MESEIENQCPLCAAGIDPCHHFCLQCGELAPFALSAGSFSVEIQDVPSNALRAQAVSLLKSWFPGMDAIRADRMLGSGSSILVNGLDEASASRLLRALRPLKISGRTLEYRPSRWWKLFWNPGLVLSAPAFLAAWGLDGFAAAISLMFAVAAPVTGALLVLPRMQPLVRHETLKYLSGDWLRLAREYAETVRLLSPEDSETLKSIVGKVFDLQERLNSRSLVAAASGGEKGELYSRLKDAIRTAVQICRRIAASDVDDRGRLRLDLVSLDRLLEETETWYASLETDDRRHVDELTDELEKITTGIDRIVGEVRHASDQRVIPAERSRLTE</sequence>
<evidence type="ECO:0000256" key="1">
    <source>
        <dbReference type="SAM" id="Phobius"/>
    </source>
</evidence>
<organism evidence="2 3">
    <name type="scientific">Desulfomonile tiedjei</name>
    <dbReference type="NCBI Taxonomy" id="2358"/>
    <lineage>
        <taxon>Bacteria</taxon>
        <taxon>Pseudomonadati</taxon>
        <taxon>Thermodesulfobacteriota</taxon>
        <taxon>Desulfomonilia</taxon>
        <taxon>Desulfomonilales</taxon>
        <taxon>Desulfomonilaceae</taxon>
        <taxon>Desulfomonile</taxon>
    </lineage>
</organism>
<evidence type="ECO:0000313" key="2">
    <source>
        <dbReference type="EMBL" id="MBI5248459.1"/>
    </source>
</evidence>
<comment type="caution">
    <text evidence="2">The sequence shown here is derived from an EMBL/GenBank/DDBJ whole genome shotgun (WGS) entry which is preliminary data.</text>
</comment>
<dbReference type="EMBL" id="JACRDE010000093">
    <property type="protein sequence ID" value="MBI5248459.1"/>
    <property type="molecule type" value="Genomic_DNA"/>
</dbReference>